<dbReference type="InterPro" id="IPR011990">
    <property type="entry name" value="TPR-like_helical_dom_sf"/>
</dbReference>
<dbReference type="PANTHER" id="PTHR47942">
    <property type="entry name" value="TETRATRICOPEPTIDE REPEAT (TPR)-LIKE SUPERFAMILY PROTEIN-RELATED"/>
    <property type="match status" value="1"/>
</dbReference>
<reference evidence="5 6" key="1">
    <citation type="submission" date="2018-12" db="EMBL/GenBank/DDBJ databases">
        <authorList>
            <person name="Tiukova I."/>
            <person name="Dainat J."/>
        </authorList>
    </citation>
    <scope>NUCLEOTIDE SEQUENCE [LARGE SCALE GENOMIC DNA]</scope>
</reference>
<dbReference type="InterPro" id="IPR051222">
    <property type="entry name" value="PPR/CCM1_RNA-binding"/>
</dbReference>
<proteinExistence type="predicted"/>
<dbReference type="InParanoid" id="A0A448YKA4"/>
<evidence type="ECO:0000256" key="4">
    <source>
        <dbReference type="SAM" id="MobiDB-lite"/>
    </source>
</evidence>
<dbReference type="STRING" id="13370.A0A448YKA4"/>
<keyword evidence="6" id="KW-1185">Reference proteome</keyword>
<dbReference type="OrthoDB" id="185373at2759"/>
<dbReference type="Proteomes" id="UP000290900">
    <property type="component" value="Unassembled WGS sequence"/>
</dbReference>
<evidence type="ECO:0000313" key="6">
    <source>
        <dbReference type="Proteomes" id="UP000290900"/>
    </source>
</evidence>
<dbReference type="Gene3D" id="1.25.40.10">
    <property type="entry name" value="Tetratricopeptide repeat domain"/>
    <property type="match status" value="1"/>
</dbReference>
<dbReference type="GO" id="GO:0005739">
    <property type="term" value="C:mitochondrion"/>
    <property type="evidence" value="ECO:0007669"/>
    <property type="project" value="UniProtKB-SubCell"/>
</dbReference>
<evidence type="ECO:0000313" key="5">
    <source>
        <dbReference type="EMBL" id="VEU21337.1"/>
    </source>
</evidence>
<dbReference type="PANTHER" id="PTHR47942:SF63">
    <property type="entry name" value="PENTATRICOPEPTIDE REPEAT-CONTAINING PROTEIN"/>
    <property type="match status" value="1"/>
</dbReference>
<gene>
    <name evidence="5" type="ORF">BRENAR_LOCUS2072</name>
</gene>
<comment type="subcellular location">
    <subcellularLocation>
        <location evidence="1">Mitochondrion</location>
    </subcellularLocation>
</comment>
<dbReference type="InterPro" id="IPR002885">
    <property type="entry name" value="PPR_rpt"/>
</dbReference>
<organism evidence="5 6">
    <name type="scientific">Brettanomyces naardenensis</name>
    <name type="common">Yeast</name>
    <dbReference type="NCBI Taxonomy" id="13370"/>
    <lineage>
        <taxon>Eukaryota</taxon>
        <taxon>Fungi</taxon>
        <taxon>Dikarya</taxon>
        <taxon>Ascomycota</taxon>
        <taxon>Saccharomycotina</taxon>
        <taxon>Pichiomycetes</taxon>
        <taxon>Pichiales</taxon>
        <taxon>Pichiaceae</taxon>
        <taxon>Brettanomyces</taxon>
    </lineage>
</organism>
<dbReference type="AlphaFoldDB" id="A0A448YKA4"/>
<dbReference type="Pfam" id="PF13041">
    <property type="entry name" value="PPR_2"/>
    <property type="match status" value="1"/>
</dbReference>
<evidence type="ECO:0000256" key="2">
    <source>
        <dbReference type="ARBA" id="ARBA00022737"/>
    </source>
</evidence>
<dbReference type="EMBL" id="CAACVR010000012">
    <property type="protein sequence ID" value="VEU21337.1"/>
    <property type="molecule type" value="Genomic_DNA"/>
</dbReference>
<name>A0A448YKA4_BRENA</name>
<evidence type="ECO:0000256" key="3">
    <source>
        <dbReference type="ARBA" id="ARBA00044527"/>
    </source>
</evidence>
<evidence type="ECO:0000256" key="1">
    <source>
        <dbReference type="ARBA" id="ARBA00004173"/>
    </source>
</evidence>
<feature type="compositionally biased region" description="Basic and acidic residues" evidence="4">
    <location>
        <begin position="299"/>
        <end position="308"/>
    </location>
</feature>
<protein>
    <recommendedName>
        <fullName evidence="3">Mitochondrial 15S rRNA processing factor CCM1</fullName>
    </recommendedName>
</protein>
<keyword evidence="2" id="KW-0677">Repeat</keyword>
<sequence>MARLAGEQGIFATGSILKYLLSEKKLNSALNLFNDMKKRGQRPDGRVLNILFTGFANSMDRSSPSKSDKISEGKAEALFAIFSKTLENDPSSVSIVHVNSLLKVFRSAGKTDLSIQLFDKVSALNKKQLEPDVRTYTEMFSSLRSYSSDFQTAVKKTEELFSRVQKDSTVRIDPQLMRSYSSVFIFANDPRLNARAITILREWYRICSMTAIKQHIDWKTYKKAIFKKGPRKIGHDVDVEEEILLPLSEVNYKKTKRFEPDETITRRYASLCDLFGIENDYKPRKVEPGSGNEAIASHGRLENFVEHP</sequence>
<accession>A0A448YKA4</accession>
<feature type="region of interest" description="Disordered" evidence="4">
    <location>
        <begin position="286"/>
        <end position="308"/>
    </location>
</feature>